<comment type="caution">
    <text evidence="1">The sequence shown here is derived from an EMBL/GenBank/DDBJ whole genome shotgun (WGS) entry which is preliminary data.</text>
</comment>
<evidence type="ECO:0000313" key="1">
    <source>
        <dbReference type="EMBL" id="ETA74333.1"/>
    </source>
</evidence>
<dbReference type="AlphaFoldDB" id="V7HYN3"/>
<accession>V7HYN3</accession>
<organism evidence="1 2">
    <name type="scientific">Ligilactobacillus equi DPC 6820</name>
    <dbReference type="NCBI Taxonomy" id="1392007"/>
    <lineage>
        <taxon>Bacteria</taxon>
        <taxon>Bacillati</taxon>
        <taxon>Bacillota</taxon>
        <taxon>Bacilli</taxon>
        <taxon>Lactobacillales</taxon>
        <taxon>Lactobacillaceae</taxon>
        <taxon>Ligilactobacillus</taxon>
    </lineage>
</organism>
<dbReference type="Proteomes" id="UP000018559">
    <property type="component" value="Unassembled WGS sequence"/>
</dbReference>
<name>V7HYN3_9LACO</name>
<gene>
    <name evidence="1" type="ORF">LEQ_1929</name>
</gene>
<dbReference type="PATRIC" id="fig|1392007.3.peg.853"/>
<dbReference type="RefSeq" id="WP_023859455.1">
    <property type="nucleotide sequence ID" value="NZ_AWWH01000096.1"/>
</dbReference>
<sequence>MLLEFIFRNSYSYQNETYFSMEAVKKTQIKNEFPKFNKHRILKSAVTFGPNASGKSNLLKSLKTFQDLVMRDDK</sequence>
<reference evidence="1 2" key="1">
    <citation type="journal article" date="2014" name="Genome Announc.">
        <title>The Genome of the Predominant Equine Lactobacillus Species, Lactobacillus equi, Is Reflective of Its Lifestyle Adaptations to an Herbivorous Host.</title>
        <authorList>
            <person name="O'Donnell M.M."/>
            <person name="Harris H.M."/>
            <person name="O'Toole P.W."/>
            <person name="Ross R.P."/>
        </authorList>
    </citation>
    <scope>NUCLEOTIDE SEQUENCE [LARGE SCALE GENOMIC DNA]</scope>
    <source>
        <strain evidence="1 2">DPC 6820</strain>
    </source>
</reference>
<protein>
    <submittedName>
        <fullName evidence="1">Abortive phage resistance protein</fullName>
    </submittedName>
</protein>
<keyword evidence="2" id="KW-1185">Reference proteome</keyword>
<proteinExistence type="predicted"/>
<evidence type="ECO:0000313" key="2">
    <source>
        <dbReference type="Proteomes" id="UP000018559"/>
    </source>
</evidence>
<dbReference type="EMBL" id="AWWH01000096">
    <property type="protein sequence ID" value="ETA74333.1"/>
    <property type="molecule type" value="Genomic_DNA"/>
</dbReference>